<feature type="chain" id="PRO_5047060248" description="Bacteriocin-type signal sequence domain-containing protein" evidence="1">
    <location>
        <begin position="21"/>
        <end position="183"/>
    </location>
</feature>
<evidence type="ECO:0008006" key="4">
    <source>
        <dbReference type="Google" id="ProtNLM"/>
    </source>
</evidence>
<evidence type="ECO:0000256" key="1">
    <source>
        <dbReference type="SAM" id="SignalP"/>
    </source>
</evidence>
<name>A0ABT4VBX1_9HELI</name>
<evidence type="ECO:0000313" key="3">
    <source>
        <dbReference type="Proteomes" id="UP001210261"/>
    </source>
</evidence>
<dbReference type="Proteomes" id="UP001210261">
    <property type="component" value="Unassembled WGS sequence"/>
</dbReference>
<dbReference type="EMBL" id="JAQHXR010000001">
    <property type="protein sequence ID" value="MDA3968097.1"/>
    <property type="molecule type" value="Genomic_DNA"/>
</dbReference>
<gene>
    <name evidence="2" type="ORF">PF021_00195</name>
</gene>
<dbReference type="RefSeq" id="WP_271020358.1">
    <property type="nucleotide sequence ID" value="NZ_JAQHXR010000001.1"/>
</dbReference>
<organism evidence="2 3">
    <name type="scientific">Helicobacter ibis</name>
    <dbReference type="NCBI Taxonomy" id="2962633"/>
    <lineage>
        <taxon>Bacteria</taxon>
        <taxon>Pseudomonadati</taxon>
        <taxon>Campylobacterota</taxon>
        <taxon>Epsilonproteobacteria</taxon>
        <taxon>Campylobacterales</taxon>
        <taxon>Helicobacteraceae</taxon>
        <taxon>Helicobacter</taxon>
    </lineage>
</organism>
<proteinExistence type="predicted"/>
<keyword evidence="3" id="KW-1185">Reference proteome</keyword>
<protein>
    <recommendedName>
        <fullName evidence="4">Bacteriocin-type signal sequence domain-containing protein</fullName>
    </recommendedName>
</protein>
<reference evidence="2 3" key="1">
    <citation type="submission" date="2023-01" db="EMBL/GenBank/DDBJ databases">
        <title>Description of Helicobacter ibis sp. nov. isolated from faecal droppings of black-faced ibis (Theristicus melanopis).</title>
        <authorList>
            <person name="Lopez-Cantillo M."/>
            <person name="Vidal-Veuthey B."/>
            <person name="Mella A."/>
            <person name="De La Haba R."/>
            <person name="Collado L."/>
        </authorList>
    </citation>
    <scope>NUCLEOTIDE SEQUENCE [LARGE SCALE GENOMIC DNA]</scope>
    <source>
        <strain evidence="2 3">A82</strain>
    </source>
</reference>
<feature type="signal peptide" evidence="1">
    <location>
        <begin position="1"/>
        <end position="20"/>
    </location>
</feature>
<comment type="caution">
    <text evidence="2">The sequence shown here is derived from an EMBL/GenBank/DDBJ whole genome shotgun (WGS) entry which is preliminary data.</text>
</comment>
<accession>A0ABT4VBX1</accession>
<evidence type="ECO:0000313" key="2">
    <source>
        <dbReference type="EMBL" id="MDA3968097.1"/>
    </source>
</evidence>
<sequence>MNKIFICIIVTSLFINNSFANDLLAKVSNGILSDSSNEVRILNKDEEKEIVGGYMVGLYDRNLYNNELHVIMMPTQKEYELGQLCGIDQTCSNPSSYRGKEWLSAVGGNKNQWLGYSVKKNIGYSKYGKYAYFTYSASIYNASTGTAYRTNSSQLLNNNMIVKELSSKYKSFLEFKLGGLSVN</sequence>
<keyword evidence="1" id="KW-0732">Signal</keyword>